<dbReference type="CDD" id="cd00167">
    <property type="entry name" value="SANT"/>
    <property type="match status" value="1"/>
</dbReference>
<evidence type="ECO:0000256" key="10">
    <source>
        <dbReference type="ARBA" id="ARBA00047770"/>
    </source>
</evidence>
<dbReference type="Gene3D" id="3.40.50.150">
    <property type="entry name" value="Vaccinia Virus protein VP39"/>
    <property type="match status" value="1"/>
</dbReference>
<comment type="caution">
    <text evidence="12">The sequence shown here is derived from an EMBL/GenBank/DDBJ whole genome shotgun (WGS) entry which is preliminary data.</text>
</comment>
<evidence type="ECO:0000256" key="7">
    <source>
        <dbReference type="ARBA" id="ARBA00022853"/>
    </source>
</evidence>
<keyword evidence="5" id="KW-0808">Transferase</keyword>
<evidence type="ECO:0000256" key="3">
    <source>
        <dbReference type="ARBA" id="ARBA00020987"/>
    </source>
</evidence>
<dbReference type="Proteomes" id="UP000198211">
    <property type="component" value="Unassembled WGS sequence"/>
</dbReference>
<dbReference type="Pfam" id="PF08123">
    <property type="entry name" value="DOT1"/>
    <property type="match status" value="1"/>
</dbReference>
<dbReference type="PANTHER" id="PTHR21451">
    <property type="entry name" value="HISTONE H3 METHYLTRANSFERASE"/>
    <property type="match status" value="1"/>
</dbReference>
<name>A0A225VJU1_9STRA</name>
<feature type="domain" description="DOT1" evidence="11">
    <location>
        <begin position="133"/>
        <end position="212"/>
    </location>
</feature>
<keyword evidence="6" id="KW-0949">S-adenosyl-L-methionine</keyword>
<comment type="subcellular location">
    <subcellularLocation>
        <location evidence="1">Nucleus</location>
    </subcellularLocation>
</comment>
<proteinExistence type="predicted"/>
<dbReference type="InterPro" id="IPR029063">
    <property type="entry name" value="SAM-dependent_MTases_sf"/>
</dbReference>
<comment type="catalytic activity">
    <reaction evidence="10">
        <text>L-lysyl(79)-[histone H3] + 3 S-adenosyl-L-methionine = N(6),N(6),N(6)-trimethyl-L-lysyl(79)-[histone H3] + 3 S-adenosyl-L-homocysteine + 3 H(+)</text>
        <dbReference type="Rhea" id="RHEA:60328"/>
        <dbReference type="Rhea" id="RHEA-COMP:15549"/>
        <dbReference type="Rhea" id="RHEA-COMP:15552"/>
        <dbReference type="ChEBI" id="CHEBI:15378"/>
        <dbReference type="ChEBI" id="CHEBI:29969"/>
        <dbReference type="ChEBI" id="CHEBI:57856"/>
        <dbReference type="ChEBI" id="CHEBI:59789"/>
        <dbReference type="ChEBI" id="CHEBI:61961"/>
        <dbReference type="EC" id="2.1.1.360"/>
    </reaction>
</comment>
<dbReference type="GO" id="GO:0006281">
    <property type="term" value="P:DNA repair"/>
    <property type="evidence" value="ECO:0007669"/>
    <property type="project" value="TreeGrafter"/>
</dbReference>
<keyword evidence="13" id="KW-1185">Reference proteome</keyword>
<dbReference type="STRING" id="4795.A0A225VJU1"/>
<dbReference type="EMBL" id="NBNE01004585">
    <property type="protein sequence ID" value="OWZ05148.1"/>
    <property type="molecule type" value="Genomic_DNA"/>
</dbReference>
<evidence type="ECO:0000313" key="13">
    <source>
        <dbReference type="Proteomes" id="UP000198211"/>
    </source>
</evidence>
<evidence type="ECO:0000256" key="4">
    <source>
        <dbReference type="ARBA" id="ARBA00022603"/>
    </source>
</evidence>
<dbReference type="AlphaFoldDB" id="A0A225VJU1"/>
<dbReference type="GO" id="GO:0140956">
    <property type="term" value="F:histone H3K79 trimethyltransferase activity"/>
    <property type="evidence" value="ECO:0007669"/>
    <property type="project" value="UniProtKB-EC"/>
</dbReference>
<reference evidence="13" key="1">
    <citation type="submission" date="2017-03" db="EMBL/GenBank/DDBJ databases">
        <title>Phytopthora megakarya and P. palmivora, two closely related causual agents of cacao black pod achieved similar genome size and gene model numbers by different mechanisms.</title>
        <authorList>
            <person name="Ali S."/>
            <person name="Shao J."/>
            <person name="Larry D.J."/>
            <person name="Kronmiller B."/>
            <person name="Shen D."/>
            <person name="Strem M.D."/>
            <person name="Melnick R.L."/>
            <person name="Guiltinan M.J."/>
            <person name="Tyler B.M."/>
            <person name="Meinhardt L.W."/>
            <person name="Bailey B.A."/>
        </authorList>
    </citation>
    <scope>NUCLEOTIDE SEQUENCE [LARGE SCALE GENOMIC DNA]</scope>
    <source>
        <strain evidence="13">zdho120</strain>
    </source>
</reference>
<evidence type="ECO:0000256" key="6">
    <source>
        <dbReference type="ARBA" id="ARBA00022691"/>
    </source>
</evidence>
<evidence type="ECO:0000313" key="12">
    <source>
        <dbReference type="EMBL" id="OWZ05148.1"/>
    </source>
</evidence>
<evidence type="ECO:0000256" key="2">
    <source>
        <dbReference type="ARBA" id="ARBA00012190"/>
    </source>
</evidence>
<organism evidence="12 13">
    <name type="scientific">Phytophthora megakarya</name>
    <dbReference type="NCBI Taxonomy" id="4795"/>
    <lineage>
        <taxon>Eukaryota</taxon>
        <taxon>Sar</taxon>
        <taxon>Stramenopiles</taxon>
        <taxon>Oomycota</taxon>
        <taxon>Peronosporomycetes</taxon>
        <taxon>Peronosporales</taxon>
        <taxon>Peronosporaceae</taxon>
        <taxon>Phytophthora</taxon>
    </lineage>
</organism>
<gene>
    <name evidence="12" type="ORF">PHMEG_00022815</name>
</gene>
<accession>A0A225VJU1</accession>
<keyword evidence="8" id="KW-0539">Nucleus</keyword>
<dbReference type="SUPFAM" id="SSF53335">
    <property type="entry name" value="S-adenosyl-L-methionine-dependent methyltransferases"/>
    <property type="match status" value="1"/>
</dbReference>
<keyword evidence="7" id="KW-0156">Chromatin regulator</keyword>
<dbReference type="GO" id="GO:0000077">
    <property type="term" value="P:DNA damage checkpoint signaling"/>
    <property type="evidence" value="ECO:0007669"/>
    <property type="project" value="TreeGrafter"/>
</dbReference>
<evidence type="ECO:0000256" key="9">
    <source>
        <dbReference type="ARBA" id="ARBA00029821"/>
    </source>
</evidence>
<evidence type="ECO:0000259" key="11">
    <source>
        <dbReference type="Pfam" id="PF08123"/>
    </source>
</evidence>
<dbReference type="InterPro" id="IPR025789">
    <property type="entry name" value="DOT1_dom"/>
</dbReference>
<dbReference type="OrthoDB" id="443402at2759"/>
<evidence type="ECO:0000256" key="1">
    <source>
        <dbReference type="ARBA" id="ARBA00004123"/>
    </source>
</evidence>
<dbReference type="GO" id="GO:0032259">
    <property type="term" value="P:methylation"/>
    <property type="evidence" value="ECO:0007669"/>
    <property type="project" value="UniProtKB-KW"/>
</dbReference>
<dbReference type="InterPro" id="IPR030445">
    <property type="entry name" value="H3-K79_meTrfase"/>
</dbReference>
<dbReference type="EC" id="2.1.1.360" evidence="2"/>
<keyword evidence="4" id="KW-0489">Methyltransferase</keyword>
<dbReference type="PANTHER" id="PTHR21451:SF0">
    <property type="entry name" value="HISTONE-LYSINE N-METHYLTRANSFERASE, H3 LYSINE-79 SPECIFIC"/>
    <property type="match status" value="1"/>
</dbReference>
<sequence length="295" mass="33157">MADFSEEEDRRLVQLVRPFAKAGSRVNWAVVAKKMKPWSPSKLRHRLKTLKRKYGNNVLAFPRRLSLSSFPCVLVRKPQPKYLPAQISSGRPSPPAPVIARLTAEKSYQVTDALFRLVSRRDERVTKRHLNVGEITMEAISKLIEVANFEDNDVFLDVGSGVGNVLVQVALQTCTSRAIGIEIQSSPVTKAMELITDASTRFPHLLKINAYEADVRKISRDMKYVEPTSLAEPEILIRSTTTLFCHDVVFEEDAILAVRDFCSNDISLFEASFLVTQPVLQDMGIDYDIDGPHDV</sequence>
<evidence type="ECO:0000256" key="5">
    <source>
        <dbReference type="ARBA" id="ARBA00022679"/>
    </source>
</evidence>
<protein>
    <recommendedName>
        <fullName evidence="3">Histone-lysine N-methyltransferase, H3 lysine-79 specific</fullName>
        <ecNumber evidence="2">2.1.1.360</ecNumber>
    </recommendedName>
    <alternativeName>
        <fullName evidence="9">Histone H3-K79 methyltransferase</fullName>
    </alternativeName>
</protein>
<dbReference type="InterPro" id="IPR001005">
    <property type="entry name" value="SANT/Myb"/>
</dbReference>
<dbReference type="GO" id="GO:0005634">
    <property type="term" value="C:nucleus"/>
    <property type="evidence" value="ECO:0007669"/>
    <property type="project" value="UniProtKB-SubCell"/>
</dbReference>
<evidence type="ECO:0000256" key="8">
    <source>
        <dbReference type="ARBA" id="ARBA00023242"/>
    </source>
</evidence>